<feature type="domain" description="GFO/IDH/MocA-like oxidoreductase" evidence="2">
    <location>
        <begin position="155"/>
        <end position="225"/>
    </location>
</feature>
<dbReference type="InterPro" id="IPR051450">
    <property type="entry name" value="Gfo/Idh/MocA_Oxidoreductases"/>
</dbReference>
<dbReference type="PANTHER" id="PTHR43377:SF1">
    <property type="entry name" value="BILIVERDIN REDUCTASE A"/>
    <property type="match status" value="1"/>
</dbReference>
<dbReference type="InterPro" id="IPR055170">
    <property type="entry name" value="GFO_IDH_MocA-like_dom"/>
</dbReference>
<sequence length="323" mass="35647">MTNVGVIGVGSMGSNHARVYSTLPEVDLVGVADADEERAAEVAERYETTALDRRSLIERADAVSIVVPTRFHYEIARECIEAGVDVLVEKPFVDDPERGEELVELAEREGVVVQVGHIERFNPAVLALEDVLADKEVLAYEVRRLGPDPGRDIQDSIVTDLMIHDIDIVRTLAGEAPASIDGVGRSDGKHATATLTFPDGSMATLTASRVTQRKIRELGIATDEGYVSVDYLDRRIEIYRGSMKQLIDHEGEGRYRHESVIERPFVENTEPLKKELDAFVEGVRDTRQSAIPPEDGLAAVRLAKEIERNAFPDGTTREDATDE</sequence>
<evidence type="ECO:0000259" key="1">
    <source>
        <dbReference type="Pfam" id="PF01408"/>
    </source>
</evidence>
<dbReference type="AlphaFoldDB" id="A0A1G8YX28"/>
<dbReference type="STRING" id="890420.SAMN05216226_11664"/>
<organism evidence="3 4">
    <name type="scientific">Halovenus aranensis</name>
    <dbReference type="NCBI Taxonomy" id="890420"/>
    <lineage>
        <taxon>Archaea</taxon>
        <taxon>Methanobacteriati</taxon>
        <taxon>Methanobacteriota</taxon>
        <taxon>Stenosarchaea group</taxon>
        <taxon>Halobacteria</taxon>
        <taxon>Halobacteriales</taxon>
        <taxon>Haloarculaceae</taxon>
        <taxon>Halovenus</taxon>
    </lineage>
</organism>
<dbReference type="Gene3D" id="3.30.360.10">
    <property type="entry name" value="Dihydrodipicolinate Reductase, domain 2"/>
    <property type="match status" value="1"/>
</dbReference>
<dbReference type="EMBL" id="FNFC01000016">
    <property type="protein sequence ID" value="SDK06964.1"/>
    <property type="molecule type" value="Genomic_DNA"/>
</dbReference>
<evidence type="ECO:0000259" key="2">
    <source>
        <dbReference type="Pfam" id="PF22725"/>
    </source>
</evidence>
<accession>A0A1G8YX28</accession>
<feature type="domain" description="Gfo/Idh/MocA-like oxidoreductase N-terminal" evidence="1">
    <location>
        <begin position="3"/>
        <end position="117"/>
    </location>
</feature>
<name>A0A1G8YX28_9EURY</name>
<dbReference type="SUPFAM" id="SSF55347">
    <property type="entry name" value="Glyceraldehyde-3-phosphate dehydrogenase-like, C-terminal domain"/>
    <property type="match status" value="1"/>
</dbReference>
<dbReference type="PANTHER" id="PTHR43377">
    <property type="entry name" value="BILIVERDIN REDUCTASE A"/>
    <property type="match status" value="1"/>
</dbReference>
<keyword evidence="4" id="KW-1185">Reference proteome</keyword>
<dbReference type="GO" id="GO:0000166">
    <property type="term" value="F:nucleotide binding"/>
    <property type="evidence" value="ECO:0007669"/>
    <property type="project" value="InterPro"/>
</dbReference>
<dbReference type="SUPFAM" id="SSF51735">
    <property type="entry name" value="NAD(P)-binding Rossmann-fold domains"/>
    <property type="match status" value="1"/>
</dbReference>
<proteinExistence type="predicted"/>
<evidence type="ECO:0000313" key="4">
    <source>
        <dbReference type="Proteomes" id="UP000198856"/>
    </source>
</evidence>
<dbReference type="Gene3D" id="3.40.50.720">
    <property type="entry name" value="NAD(P)-binding Rossmann-like Domain"/>
    <property type="match status" value="1"/>
</dbReference>
<dbReference type="InterPro" id="IPR036291">
    <property type="entry name" value="NAD(P)-bd_dom_sf"/>
</dbReference>
<gene>
    <name evidence="3" type="ORF">SAMN05216226_11664</name>
</gene>
<protein>
    <submittedName>
        <fullName evidence="3">Predicted dehydrogenase</fullName>
    </submittedName>
</protein>
<dbReference type="Pfam" id="PF22725">
    <property type="entry name" value="GFO_IDH_MocA_C3"/>
    <property type="match status" value="1"/>
</dbReference>
<dbReference type="Proteomes" id="UP000198856">
    <property type="component" value="Unassembled WGS sequence"/>
</dbReference>
<dbReference type="Pfam" id="PF01408">
    <property type="entry name" value="GFO_IDH_MocA"/>
    <property type="match status" value="1"/>
</dbReference>
<reference evidence="3 4" key="1">
    <citation type="submission" date="2016-10" db="EMBL/GenBank/DDBJ databases">
        <authorList>
            <person name="de Groot N.N."/>
        </authorList>
    </citation>
    <scope>NUCLEOTIDE SEQUENCE [LARGE SCALE GENOMIC DNA]</scope>
    <source>
        <strain evidence="3 4">IBRC-M10015</strain>
    </source>
</reference>
<dbReference type="RefSeq" id="WP_092704352.1">
    <property type="nucleotide sequence ID" value="NZ_FNFC01000016.1"/>
</dbReference>
<dbReference type="OrthoDB" id="25239at2157"/>
<evidence type="ECO:0000313" key="3">
    <source>
        <dbReference type="EMBL" id="SDK06964.1"/>
    </source>
</evidence>
<dbReference type="InterPro" id="IPR000683">
    <property type="entry name" value="Gfo/Idh/MocA-like_OxRdtase_N"/>
</dbReference>